<evidence type="ECO:0000256" key="1">
    <source>
        <dbReference type="SAM" id="MobiDB-lite"/>
    </source>
</evidence>
<dbReference type="AlphaFoldDB" id="A0A1T5BV61"/>
<evidence type="ECO:0000313" key="4">
    <source>
        <dbReference type="Proteomes" id="UP000190044"/>
    </source>
</evidence>
<name>A0A1T5BV61_9SPHN</name>
<protein>
    <submittedName>
        <fullName evidence="3">Uncharacterized protein</fullName>
    </submittedName>
</protein>
<dbReference type="EMBL" id="FUYP01000007">
    <property type="protein sequence ID" value="SKB51037.1"/>
    <property type="molecule type" value="Genomic_DNA"/>
</dbReference>
<dbReference type="RefSeq" id="WP_079638183.1">
    <property type="nucleotide sequence ID" value="NZ_FUYP01000007.1"/>
</dbReference>
<reference evidence="4" key="1">
    <citation type="submission" date="2017-02" db="EMBL/GenBank/DDBJ databases">
        <authorList>
            <person name="Varghese N."/>
            <person name="Submissions S."/>
        </authorList>
    </citation>
    <scope>NUCLEOTIDE SEQUENCE [LARGE SCALE GENOMIC DNA]</scope>
    <source>
        <strain evidence="4">R11H</strain>
    </source>
</reference>
<feature type="compositionally biased region" description="Pro residues" evidence="1">
    <location>
        <begin position="245"/>
        <end position="257"/>
    </location>
</feature>
<evidence type="ECO:0000256" key="2">
    <source>
        <dbReference type="SAM" id="SignalP"/>
    </source>
</evidence>
<proteinExistence type="predicted"/>
<gene>
    <name evidence="3" type="ORF">SAMN06295937_1007161</name>
</gene>
<evidence type="ECO:0000313" key="3">
    <source>
        <dbReference type="EMBL" id="SKB51037.1"/>
    </source>
</evidence>
<organism evidence="3 4">
    <name type="scientific">Sphingopyxis flava</name>
    <dbReference type="NCBI Taxonomy" id="1507287"/>
    <lineage>
        <taxon>Bacteria</taxon>
        <taxon>Pseudomonadati</taxon>
        <taxon>Pseudomonadota</taxon>
        <taxon>Alphaproteobacteria</taxon>
        <taxon>Sphingomonadales</taxon>
        <taxon>Sphingomonadaceae</taxon>
        <taxon>Sphingopyxis</taxon>
    </lineage>
</organism>
<sequence length="268" mass="27984">MNLSRKIIAIGLLASVAACAPKPPPPPPPPPPEPPVIIVPPRPVPPNQASATQILPMRGLDGRFITANSNVTGDRAFWQVKIALNVAAIGCRGLEEAPLVAAYNNIIKNHAKTIRSTEANVIKQLGKEMGTNGTAARDKLSTQLFNYFAQPPAQRDFCARANEVAQIVSTTPSAQLIDQAPAQLARLDEPFLDFYEAYAKYQADLAAWDAKYGVPPVATLYYTPPTTTAPAAAGPAAPLGTAPVGPAPIGPSDPAPPAAAAGPVDPAR</sequence>
<keyword evidence="2" id="KW-0732">Signal</keyword>
<feature type="chain" id="PRO_5013046708" evidence="2">
    <location>
        <begin position="21"/>
        <end position="268"/>
    </location>
</feature>
<feature type="region of interest" description="Disordered" evidence="1">
    <location>
        <begin position="231"/>
        <end position="268"/>
    </location>
</feature>
<feature type="signal peptide" evidence="2">
    <location>
        <begin position="1"/>
        <end position="20"/>
    </location>
</feature>
<dbReference type="PROSITE" id="PS51257">
    <property type="entry name" value="PROKAR_LIPOPROTEIN"/>
    <property type="match status" value="1"/>
</dbReference>
<keyword evidence="4" id="KW-1185">Reference proteome</keyword>
<dbReference type="Proteomes" id="UP000190044">
    <property type="component" value="Unassembled WGS sequence"/>
</dbReference>
<accession>A0A1T5BV61</accession>
<feature type="compositionally biased region" description="Low complexity" evidence="1">
    <location>
        <begin position="258"/>
        <end position="268"/>
    </location>
</feature>
<feature type="compositionally biased region" description="Low complexity" evidence="1">
    <location>
        <begin position="231"/>
        <end position="244"/>
    </location>
</feature>